<dbReference type="Proteomes" id="UP000606580">
    <property type="component" value="Unassembled WGS sequence"/>
</dbReference>
<organism evidence="15 16">
    <name type="scientific">Candidatus Ethanoperedens thermophilum</name>
    <dbReference type="NCBI Taxonomy" id="2766897"/>
    <lineage>
        <taxon>Archaea</taxon>
        <taxon>Methanobacteriati</taxon>
        <taxon>Methanobacteriota</taxon>
        <taxon>Stenosarchaea group</taxon>
        <taxon>Methanomicrobia</taxon>
        <taxon>Methanosarcinales</taxon>
        <taxon>Methanosarcinales incertae sedis</taxon>
        <taxon>GOM Arc I cluster</taxon>
        <taxon>Candidatus Ethanoperedens</taxon>
    </lineage>
</organism>
<keyword evidence="9 14" id="KW-0808">Transferase</keyword>
<gene>
    <name evidence="15" type="ORF">GIS02_01720</name>
</gene>
<evidence type="ECO:0000256" key="3">
    <source>
        <dbReference type="ARBA" id="ARBA00010324"/>
    </source>
</evidence>
<evidence type="ECO:0000256" key="1">
    <source>
        <dbReference type="ARBA" id="ARBA00003959"/>
    </source>
</evidence>
<dbReference type="PIRSF" id="PIRSF016123">
    <property type="entry name" value="UCP016123"/>
    <property type="match status" value="1"/>
</dbReference>
<dbReference type="EC" id="2.1.1.206" evidence="5 14"/>
<dbReference type="NCBIfam" id="NF003048">
    <property type="entry name" value="PRK03958.1"/>
    <property type="match status" value="1"/>
</dbReference>
<feature type="binding site" evidence="14">
    <location>
        <begin position="126"/>
        <end position="133"/>
    </location>
    <ligand>
        <name>S-adenosyl-L-methionine</name>
        <dbReference type="ChEBI" id="CHEBI:59789"/>
    </ligand>
</feature>
<dbReference type="CDD" id="cd18083">
    <property type="entry name" value="aTrm56-like"/>
    <property type="match status" value="1"/>
</dbReference>
<evidence type="ECO:0000313" key="16">
    <source>
        <dbReference type="Proteomes" id="UP000606580"/>
    </source>
</evidence>
<comment type="subcellular location">
    <subcellularLocation>
        <location evidence="2 14">Cytoplasm</location>
    </subcellularLocation>
</comment>
<reference evidence="15" key="1">
    <citation type="journal article" date="2020" name="MBio">
        <title>'Candidatus Ethanoperedens,' a Thermophilic Genus of Archaea Mediating the Anaerobic Oxidation of Ethane.</title>
        <authorList>
            <person name="Hahn C.J."/>
            <person name="Laso-Perez R."/>
            <person name="Vulcano F."/>
            <person name="Vaziourakis K.M."/>
            <person name="Stokke R."/>
            <person name="Steen I.H."/>
            <person name="Teske A."/>
            <person name="Boetius A."/>
            <person name="Liebeke M."/>
            <person name="Amann R."/>
            <person name="Knittel K."/>
            <person name="Wegener G."/>
        </authorList>
    </citation>
    <scope>NUCLEOTIDE SEQUENCE</scope>
    <source>
        <strain evidence="15">GoM-Arc1-LC-WB58</strain>
    </source>
</reference>
<comment type="similarity">
    <text evidence="3 14">Belongs to the aTrm56 family.</text>
</comment>
<keyword evidence="7 14" id="KW-0963">Cytoplasm</keyword>
<dbReference type="Pfam" id="PF01994">
    <property type="entry name" value="Trm56"/>
    <property type="match status" value="1"/>
</dbReference>
<comment type="subunit">
    <text evidence="4 14">Homodimer.</text>
</comment>
<dbReference type="InterPro" id="IPR029026">
    <property type="entry name" value="tRNA_m1G_MTases_N"/>
</dbReference>
<dbReference type="HAMAP" id="MF_00077">
    <property type="entry name" value="tRNA_methyltr_aTrm56"/>
    <property type="match status" value="1"/>
</dbReference>
<comment type="function">
    <text evidence="1 14">Specifically catalyzes the AdoMet-dependent 2'-O-ribose methylation of cytidine at position 56 in tRNAs.</text>
</comment>
<evidence type="ECO:0000256" key="6">
    <source>
        <dbReference type="ARBA" id="ARBA00013709"/>
    </source>
</evidence>
<dbReference type="SUPFAM" id="SSF75217">
    <property type="entry name" value="alpha/beta knot"/>
    <property type="match status" value="1"/>
</dbReference>
<evidence type="ECO:0000256" key="12">
    <source>
        <dbReference type="ARBA" id="ARBA00029826"/>
    </source>
</evidence>
<evidence type="ECO:0000256" key="4">
    <source>
        <dbReference type="ARBA" id="ARBA00011738"/>
    </source>
</evidence>
<evidence type="ECO:0000256" key="10">
    <source>
        <dbReference type="ARBA" id="ARBA00022691"/>
    </source>
</evidence>
<evidence type="ECO:0000256" key="9">
    <source>
        <dbReference type="ARBA" id="ARBA00022679"/>
    </source>
</evidence>
<evidence type="ECO:0000256" key="14">
    <source>
        <dbReference type="HAMAP-Rule" id="MF_00077"/>
    </source>
</evidence>
<evidence type="ECO:0000256" key="8">
    <source>
        <dbReference type="ARBA" id="ARBA00022603"/>
    </source>
</evidence>
<dbReference type="Gene3D" id="3.40.1280.10">
    <property type="match status" value="1"/>
</dbReference>
<dbReference type="InterPro" id="IPR002845">
    <property type="entry name" value="tRNA_mtfrase_aTrm56"/>
</dbReference>
<accession>A0A848D9E3</accession>
<dbReference type="GO" id="GO:0106059">
    <property type="term" value="F:tRNA (cytidine(56)-2'-O)-methyltransferase activity"/>
    <property type="evidence" value="ECO:0007669"/>
    <property type="project" value="UniProtKB-EC"/>
</dbReference>
<dbReference type="PANTHER" id="PTHR42197:SF1">
    <property type="entry name" value="TRNA (CYTIDINE(56)-2'-O)-METHYLTRANSFERASE"/>
    <property type="match status" value="1"/>
</dbReference>
<proteinExistence type="inferred from homology"/>
<dbReference type="AlphaFoldDB" id="A0A848D9E3"/>
<comment type="catalytic activity">
    <reaction evidence="13 14">
        <text>cytidine(56) in tRNA + S-adenosyl-L-methionine = 2'-O-methylcytidine(56) in tRNA + S-adenosyl-L-homocysteine + H(+)</text>
        <dbReference type="Rhea" id="RHEA:42968"/>
        <dbReference type="Rhea" id="RHEA-COMP:10308"/>
        <dbReference type="Rhea" id="RHEA-COMP:10309"/>
        <dbReference type="ChEBI" id="CHEBI:15378"/>
        <dbReference type="ChEBI" id="CHEBI:57856"/>
        <dbReference type="ChEBI" id="CHEBI:59789"/>
        <dbReference type="ChEBI" id="CHEBI:74495"/>
        <dbReference type="ChEBI" id="CHEBI:82748"/>
        <dbReference type="EC" id="2.1.1.206"/>
    </reaction>
</comment>
<comment type="caution">
    <text evidence="15">The sequence shown here is derived from an EMBL/GenBank/DDBJ whole genome shotgun (WGS) entry which is preliminary data.</text>
</comment>
<evidence type="ECO:0000256" key="11">
    <source>
        <dbReference type="ARBA" id="ARBA00022694"/>
    </source>
</evidence>
<dbReference type="GO" id="GO:0002128">
    <property type="term" value="P:tRNA nucleoside ribose methylation"/>
    <property type="evidence" value="ECO:0007669"/>
    <property type="project" value="UniProtKB-UniRule"/>
</dbReference>
<sequence length="181" mass="20126">MNITILRIGHRQERDARVTTHIGLTARALGADSMHLAGSDKQVKESIEKVTKCWGGNFAVHNNIDWKKAIIQWKKHGGKIIHLTMYGISIQEALSQIHTDDKLMIVVGAEKVPSELYQIADLNVAVGNQPHSEIAALAIFLDRLNIKQGIDSFTHEYPGGKRKIIPQAHGKKVIKDEIAQD</sequence>
<dbReference type="GO" id="GO:0005737">
    <property type="term" value="C:cytoplasm"/>
    <property type="evidence" value="ECO:0007669"/>
    <property type="project" value="UniProtKB-SubCell"/>
</dbReference>
<evidence type="ECO:0000256" key="7">
    <source>
        <dbReference type="ARBA" id="ARBA00022490"/>
    </source>
</evidence>
<dbReference type="PANTHER" id="PTHR42197">
    <property type="entry name" value="TRNA (CYTIDINE(56)-2'-O)-METHYLTRANSFERASE"/>
    <property type="match status" value="1"/>
</dbReference>
<dbReference type="InterPro" id="IPR029028">
    <property type="entry name" value="Alpha/beta_knot_MTases"/>
</dbReference>
<evidence type="ECO:0000256" key="5">
    <source>
        <dbReference type="ARBA" id="ARBA00012624"/>
    </source>
</evidence>
<keyword evidence="11 14" id="KW-0819">tRNA processing</keyword>
<evidence type="ECO:0000256" key="13">
    <source>
        <dbReference type="ARBA" id="ARBA00047792"/>
    </source>
</evidence>
<feature type="binding site" evidence="14">
    <location>
        <begin position="108"/>
        <end position="112"/>
    </location>
    <ligand>
        <name>S-adenosyl-L-methionine</name>
        <dbReference type="ChEBI" id="CHEBI:59789"/>
    </ligand>
</feature>
<keyword evidence="10 14" id="KW-0949">S-adenosyl-L-methionine</keyword>
<feature type="binding site" evidence="14">
    <location>
        <position position="83"/>
    </location>
    <ligand>
        <name>S-adenosyl-L-methionine</name>
        <dbReference type="ChEBI" id="CHEBI:59789"/>
    </ligand>
</feature>
<keyword evidence="8 14" id="KW-0489">Methyltransferase</keyword>
<protein>
    <recommendedName>
        <fullName evidence="6 14">tRNA (cytidine(56)-2'-O)-methyltransferase</fullName>
        <ecNumber evidence="5 14">2.1.1.206</ecNumber>
    </recommendedName>
    <alternativeName>
        <fullName evidence="12 14">tRNA ribose 2'-O-methyltransferase aTrm56</fullName>
    </alternativeName>
</protein>
<evidence type="ECO:0000313" key="15">
    <source>
        <dbReference type="EMBL" id="NMG82907.1"/>
    </source>
</evidence>
<evidence type="ECO:0000256" key="2">
    <source>
        <dbReference type="ARBA" id="ARBA00004496"/>
    </source>
</evidence>
<dbReference type="EMBL" id="WNEG01000032">
    <property type="protein sequence ID" value="NMG82907.1"/>
    <property type="molecule type" value="Genomic_DNA"/>
</dbReference>
<name>A0A848D9E3_9EURY</name>